<organism evidence="1 2">
    <name type="scientific">SAR86 cluster bacterium SAR86A</name>
    <dbReference type="NCBI Taxonomy" id="1123866"/>
    <lineage>
        <taxon>Bacteria</taxon>
        <taxon>Pseudomonadati</taxon>
        <taxon>Pseudomonadota</taxon>
        <taxon>Gammaproteobacteria</taxon>
        <taxon>SAR86 cluster</taxon>
    </lineage>
</organism>
<dbReference type="Proteomes" id="UP000010305">
    <property type="component" value="Unassembled WGS sequence"/>
</dbReference>
<sequence length="47" mass="5471">MVLFVCSGLIADLPPITREDLKKITIHFKVKKMPKFLKLKEVGMEFH</sequence>
<name>J5K7U3_9GAMM</name>
<dbReference type="STRING" id="1123866.NT01SARS_0318"/>
<evidence type="ECO:0000313" key="2">
    <source>
        <dbReference type="Proteomes" id="UP000010305"/>
    </source>
</evidence>
<dbReference type="AlphaFoldDB" id="J5K7U3"/>
<proteinExistence type="predicted"/>
<gene>
    <name evidence="1" type="ORF">NT01SARS_0318</name>
</gene>
<reference evidence="1 2" key="1">
    <citation type="journal article" date="2012" name="ISME J.">
        <title>Genomic insights to SAR86, an abundant and uncultivated marine bacterial lineage.</title>
        <authorList>
            <person name="Dupont C.L."/>
            <person name="Rusch D.B."/>
            <person name="Yooseph S."/>
            <person name="Lombardo M.J."/>
            <person name="Richter R.A."/>
            <person name="Valas R."/>
            <person name="Novotny M."/>
            <person name="Yee-Greenbaum J."/>
            <person name="Selengut J.D."/>
            <person name="Haft D.H."/>
            <person name="Halpern A.L."/>
            <person name="Lasken R.S."/>
            <person name="Nealson K."/>
            <person name="Friedman R."/>
            <person name="Venter J.C."/>
        </authorList>
    </citation>
    <scope>NUCLEOTIDE SEQUENCE [LARGE SCALE GENOMIC DNA]</scope>
</reference>
<accession>J5K7U3</accession>
<dbReference type="EMBL" id="JH611156">
    <property type="protein sequence ID" value="EJP71838.1"/>
    <property type="molecule type" value="Genomic_DNA"/>
</dbReference>
<evidence type="ECO:0000313" key="1">
    <source>
        <dbReference type="EMBL" id="EJP71838.1"/>
    </source>
</evidence>
<dbReference type="HOGENOM" id="CLU_3173043_0_0_6"/>
<protein>
    <submittedName>
        <fullName evidence="1">Uncharacterized protein</fullName>
    </submittedName>
</protein>